<name>A0A3N0E3M8_9ACTN</name>
<dbReference type="EMBL" id="RJMB01000023">
    <property type="protein sequence ID" value="RNL82444.1"/>
    <property type="molecule type" value="Genomic_DNA"/>
</dbReference>
<evidence type="ECO:0000259" key="2">
    <source>
        <dbReference type="Pfam" id="PF11716"/>
    </source>
</evidence>
<organism evidence="3 4">
    <name type="scientific">Halostreptopolyspora alba</name>
    <dbReference type="NCBI Taxonomy" id="2487137"/>
    <lineage>
        <taxon>Bacteria</taxon>
        <taxon>Bacillati</taxon>
        <taxon>Actinomycetota</taxon>
        <taxon>Actinomycetes</taxon>
        <taxon>Streptosporangiales</taxon>
        <taxon>Nocardiopsidaceae</taxon>
        <taxon>Halostreptopolyspora</taxon>
    </lineage>
</organism>
<reference evidence="3 4" key="1">
    <citation type="submission" date="2018-11" db="EMBL/GenBank/DDBJ databases">
        <title>The genome draft of YIM 96095.</title>
        <authorList>
            <person name="Tang S.-K."/>
            <person name="Chunyu W.-X."/>
            <person name="Feng Y.-Z."/>
        </authorList>
    </citation>
    <scope>NUCLEOTIDE SEQUENCE [LARGE SCALE GENOMIC DNA]</scope>
    <source>
        <strain evidence="3 4">YIM 96095</strain>
    </source>
</reference>
<dbReference type="Proteomes" id="UP000269198">
    <property type="component" value="Unassembled WGS sequence"/>
</dbReference>
<sequence>MGMTEEWRLGPRIEVRDLFAREHEETMALLRDLGAEEWQRPTGCPGWRVRDIAAHVLGDHLNRLARSRDRHPDGPRPRSGEPFPRFIDRLNEEWVATTRAWSPRMLVDLLGHVGPRIVEYWRTVDPDALGEPVTWAGPDPAPVWLDAARDLTEYWTHQQQIRDATGRPGFTQPEVVHPVLDTFLRALPHTLRDVPAPEGTRLLFTVTGPEGGHWSCEYRDGGWMVDRGGVRDPEATIELDADTTWRLCTRGITPEEATRRSREHGDARLTATALTVLSIIR</sequence>
<dbReference type="SUPFAM" id="SSF109854">
    <property type="entry name" value="DinB/YfiT-like putative metalloenzymes"/>
    <property type="match status" value="1"/>
</dbReference>
<evidence type="ECO:0000313" key="3">
    <source>
        <dbReference type="EMBL" id="RNL82444.1"/>
    </source>
</evidence>
<keyword evidence="3" id="KW-0670">Pyruvate</keyword>
<feature type="domain" description="Mycothiol-dependent maleylpyruvate isomerase metal-binding" evidence="2">
    <location>
        <begin position="19"/>
        <end position="161"/>
    </location>
</feature>
<dbReference type="GO" id="GO:0016853">
    <property type="term" value="F:isomerase activity"/>
    <property type="evidence" value="ECO:0007669"/>
    <property type="project" value="UniProtKB-KW"/>
</dbReference>
<dbReference type="Pfam" id="PF11716">
    <property type="entry name" value="MDMPI_N"/>
    <property type="match status" value="1"/>
</dbReference>
<keyword evidence="4" id="KW-1185">Reference proteome</keyword>
<evidence type="ECO:0000256" key="1">
    <source>
        <dbReference type="SAM" id="MobiDB-lite"/>
    </source>
</evidence>
<protein>
    <submittedName>
        <fullName evidence="3">Maleylpyruvate isomerase family mycothiol-dependent enzyme</fullName>
    </submittedName>
</protein>
<dbReference type="InterPro" id="IPR034660">
    <property type="entry name" value="DinB/YfiT-like"/>
</dbReference>
<dbReference type="Gene3D" id="1.20.120.450">
    <property type="entry name" value="dinb family like domain"/>
    <property type="match status" value="1"/>
</dbReference>
<dbReference type="AlphaFoldDB" id="A0A3N0E3M8"/>
<dbReference type="GO" id="GO:0046872">
    <property type="term" value="F:metal ion binding"/>
    <property type="evidence" value="ECO:0007669"/>
    <property type="project" value="InterPro"/>
</dbReference>
<accession>A0A3N0E3M8</accession>
<dbReference type="OrthoDB" id="154293at2"/>
<dbReference type="InterPro" id="IPR017517">
    <property type="entry name" value="Maleyloyr_isom"/>
</dbReference>
<dbReference type="RefSeq" id="WP_123202816.1">
    <property type="nucleotide sequence ID" value="NZ_RJMB01000023.1"/>
</dbReference>
<dbReference type="InterPro" id="IPR024344">
    <property type="entry name" value="MDMPI_metal-binding"/>
</dbReference>
<feature type="compositionally biased region" description="Basic and acidic residues" evidence="1">
    <location>
        <begin position="65"/>
        <end position="79"/>
    </location>
</feature>
<dbReference type="NCBIfam" id="TIGR03083">
    <property type="entry name" value="maleylpyruvate isomerase family mycothiol-dependent enzyme"/>
    <property type="match status" value="1"/>
</dbReference>
<comment type="caution">
    <text evidence="3">The sequence shown here is derived from an EMBL/GenBank/DDBJ whole genome shotgun (WGS) entry which is preliminary data.</text>
</comment>
<gene>
    <name evidence="3" type="ORF">EFW17_19240</name>
</gene>
<feature type="region of interest" description="Disordered" evidence="1">
    <location>
        <begin position="65"/>
        <end position="84"/>
    </location>
</feature>
<proteinExistence type="predicted"/>
<keyword evidence="3" id="KW-0413">Isomerase</keyword>
<evidence type="ECO:0000313" key="4">
    <source>
        <dbReference type="Proteomes" id="UP000269198"/>
    </source>
</evidence>